<protein>
    <submittedName>
        <fullName evidence="1">Uncharacterized protein</fullName>
    </submittedName>
</protein>
<gene>
    <name evidence="1" type="ORF">OEZ85_006747</name>
</gene>
<sequence>MGKDVAEIVQLKGCFSLRPRRLPTLDVLTAASAAAKVLQDDSNPAMVWLDLEQEALFLTERWSGDVVTQRMPLSVEVQRLPKPVVVSAEETVVATAVFPDRDSVELFLKLSLQVLQDWLSIRQGALGRNLLTAQGHWILGYHGQAVRLLCPGAEVAGLLRLNLSRPGIELLVAQAKGPVKTEVVSSLQLAGKALKKHAHARRLNKAVQQSIQSLQPCPQSLQQLKSRLDASARGPQAAANMGVHQCQAAHGPTL</sequence>
<dbReference type="EMBL" id="CP126211">
    <property type="protein sequence ID" value="WIA13155.1"/>
    <property type="molecule type" value="Genomic_DNA"/>
</dbReference>
<evidence type="ECO:0000313" key="1">
    <source>
        <dbReference type="EMBL" id="WIA13155.1"/>
    </source>
</evidence>
<accession>A0ABY8TVM2</accession>
<keyword evidence="2" id="KW-1185">Reference proteome</keyword>
<dbReference type="Proteomes" id="UP001244341">
    <property type="component" value="Chromosome 4b"/>
</dbReference>
<organism evidence="1 2">
    <name type="scientific">Tetradesmus obliquus</name>
    <name type="common">Green alga</name>
    <name type="synonym">Acutodesmus obliquus</name>
    <dbReference type="NCBI Taxonomy" id="3088"/>
    <lineage>
        <taxon>Eukaryota</taxon>
        <taxon>Viridiplantae</taxon>
        <taxon>Chlorophyta</taxon>
        <taxon>core chlorophytes</taxon>
        <taxon>Chlorophyceae</taxon>
        <taxon>CS clade</taxon>
        <taxon>Sphaeropleales</taxon>
        <taxon>Scenedesmaceae</taxon>
        <taxon>Tetradesmus</taxon>
    </lineage>
</organism>
<proteinExistence type="predicted"/>
<evidence type="ECO:0000313" key="2">
    <source>
        <dbReference type="Proteomes" id="UP001244341"/>
    </source>
</evidence>
<reference evidence="1 2" key="1">
    <citation type="submission" date="2023-05" db="EMBL/GenBank/DDBJ databases">
        <title>A 100% complete, gapless, phased diploid assembly of the Scenedesmus obliquus UTEX 3031 genome.</title>
        <authorList>
            <person name="Biondi T.C."/>
            <person name="Hanschen E.R."/>
            <person name="Kwon T."/>
            <person name="Eng W."/>
            <person name="Kruse C.P.S."/>
            <person name="Koehler S.I."/>
            <person name="Kunde Y."/>
            <person name="Gleasner C.D."/>
            <person name="You Mak K.T."/>
            <person name="Polle J."/>
            <person name="Hovde B.T."/>
            <person name="Starkenburg S.R."/>
        </authorList>
    </citation>
    <scope>NUCLEOTIDE SEQUENCE [LARGE SCALE GENOMIC DNA]</scope>
    <source>
        <strain evidence="1 2">DOE0152z</strain>
    </source>
</reference>
<name>A0ABY8TVM2_TETOB</name>